<reference evidence="2" key="1">
    <citation type="submission" date="2020-05" db="EMBL/GenBank/DDBJ databases">
        <authorList>
            <person name="Chiriac C."/>
            <person name="Salcher M."/>
            <person name="Ghai R."/>
            <person name="Kavagutti S V."/>
        </authorList>
    </citation>
    <scope>NUCLEOTIDE SEQUENCE</scope>
</reference>
<dbReference type="EMBL" id="LR798370">
    <property type="protein sequence ID" value="CAB5227548.1"/>
    <property type="molecule type" value="Genomic_DNA"/>
</dbReference>
<accession>A0A6J5S9Z8</accession>
<sequence>MYRLGWPASVAHNQGLVNANIFVPEENNLPSIPVIMMDDRVVQLGKRDSPWPDVIIFQRPLKDVLWQAIPLLRDQGIEVIVELDDNFHAISPRNKAWTSTTKDRRANLMRACENASLVTVTTEALAEQYGAHGRVRVLPNYVPAFYLDMTADKEALAPKVGWAGSVATHPDDLQAVGNSVAVALRAHPRWHFATVGTGVGVAKRLGLSPHHELLTTGWVALKDYPGKLAALDIGLAPLEHSAFNESKSWLKGLEYASVGVPFIATPTQPYRDLHAQGAGRLADSPKEWVYHLRALMKDQDLRKEEATRQQKIVQNLTIEANINKWVDAWTSVKGQT</sequence>
<dbReference type="Gene3D" id="3.40.50.2000">
    <property type="entry name" value="Glycogen Phosphorylase B"/>
    <property type="match status" value="1"/>
</dbReference>
<organism evidence="2">
    <name type="scientific">uncultured Caudovirales phage</name>
    <dbReference type="NCBI Taxonomy" id="2100421"/>
    <lineage>
        <taxon>Viruses</taxon>
        <taxon>Duplodnaviria</taxon>
        <taxon>Heunggongvirae</taxon>
        <taxon>Uroviricota</taxon>
        <taxon>Caudoviricetes</taxon>
        <taxon>Peduoviridae</taxon>
        <taxon>Maltschvirus</taxon>
        <taxon>Maltschvirus maltsch</taxon>
    </lineage>
</organism>
<gene>
    <name evidence="1" type="ORF">UFOVP1306_7</name>
    <name evidence="2" type="ORF">UFOVP1422_9</name>
    <name evidence="3" type="ORF">UFOVP1519_57</name>
</gene>
<proteinExistence type="predicted"/>
<dbReference type="SUPFAM" id="SSF53756">
    <property type="entry name" value="UDP-Glycosyltransferase/glycogen phosphorylase"/>
    <property type="match status" value="1"/>
</dbReference>
<dbReference type="GO" id="GO:0016740">
    <property type="term" value="F:transferase activity"/>
    <property type="evidence" value="ECO:0007669"/>
    <property type="project" value="UniProtKB-KW"/>
</dbReference>
<dbReference type="Pfam" id="PF13692">
    <property type="entry name" value="Glyco_trans_1_4"/>
    <property type="match status" value="1"/>
</dbReference>
<keyword evidence="2" id="KW-0808">Transferase</keyword>
<protein>
    <submittedName>
        <fullName evidence="2">RfaG Glycosyltransferase</fullName>
    </submittedName>
</protein>
<evidence type="ECO:0000313" key="2">
    <source>
        <dbReference type="EMBL" id="CAB4210235.1"/>
    </source>
</evidence>
<evidence type="ECO:0000313" key="1">
    <source>
        <dbReference type="EMBL" id="CAB4197328.1"/>
    </source>
</evidence>
<name>A0A6J5S9Z8_9CAUD</name>
<dbReference type="EMBL" id="LR797265">
    <property type="protein sequence ID" value="CAB4197328.1"/>
    <property type="molecule type" value="Genomic_DNA"/>
</dbReference>
<dbReference type="EMBL" id="LR797368">
    <property type="protein sequence ID" value="CAB4210235.1"/>
    <property type="molecule type" value="Genomic_DNA"/>
</dbReference>
<evidence type="ECO:0000313" key="3">
    <source>
        <dbReference type="EMBL" id="CAB5227548.1"/>
    </source>
</evidence>